<comment type="caution">
    <text evidence="3">The sequence shown here is derived from an EMBL/GenBank/DDBJ whole genome shotgun (WGS) entry which is preliminary data.</text>
</comment>
<accession>A0A2R6NEV0</accession>
<feature type="compositionally biased region" description="Basic and acidic residues" evidence="1">
    <location>
        <begin position="412"/>
        <end position="422"/>
    </location>
</feature>
<feature type="compositionally biased region" description="Basic and acidic residues" evidence="1">
    <location>
        <begin position="71"/>
        <end position="86"/>
    </location>
</feature>
<reference evidence="3 4" key="1">
    <citation type="submission" date="2018-02" db="EMBL/GenBank/DDBJ databases">
        <title>Genome sequence of the basidiomycete white-rot fungus Phlebia centrifuga.</title>
        <authorList>
            <person name="Granchi Z."/>
            <person name="Peng M."/>
            <person name="de Vries R.P."/>
            <person name="Hilden K."/>
            <person name="Makela M.R."/>
            <person name="Grigoriev I."/>
            <person name="Riley R."/>
        </authorList>
    </citation>
    <scope>NUCLEOTIDE SEQUENCE [LARGE SCALE GENOMIC DNA]</scope>
    <source>
        <strain evidence="3 4">FBCC195</strain>
    </source>
</reference>
<feature type="region of interest" description="Disordered" evidence="1">
    <location>
        <begin position="1"/>
        <end position="1319"/>
    </location>
</feature>
<feature type="compositionally biased region" description="Pro residues" evidence="1">
    <location>
        <begin position="1292"/>
        <end position="1306"/>
    </location>
</feature>
<feature type="compositionally biased region" description="Pro residues" evidence="1">
    <location>
        <begin position="1047"/>
        <end position="1060"/>
    </location>
</feature>
<keyword evidence="4" id="KW-1185">Reference proteome</keyword>
<feature type="compositionally biased region" description="Acidic residues" evidence="1">
    <location>
        <begin position="1170"/>
        <end position="1180"/>
    </location>
</feature>
<feature type="compositionally biased region" description="Pro residues" evidence="1">
    <location>
        <begin position="717"/>
        <end position="739"/>
    </location>
</feature>
<name>A0A2R6NEV0_9APHY</name>
<feature type="compositionally biased region" description="Basic and acidic residues" evidence="1">
    <location>
        <begin position="1071"/>
        <end position="1083"/>
    </location>
</feature>
<gene>
    <name evidence="3" type="ORF">PHLCEN_2v13282</name>
</gene>
<feature type="compositionally biased region" description="Polar residues" evidence="1">
    <location>
        <begin position="327"/>
        <end position="338"/>
    </location>
</feature>
<dbReference type="InterPro" id="IPR057402">
    <property type="entry name" value="AIM3_BBC1_C"/>
</dbReference>
<feature type="compositionally biased region" description="Pro residues" evidence="1">
    <location>
        <begin position="1146"/>
        <end position="1169"/>
    </location>
</feature>
<feature type="compositionally biased region" description="Acidic residues" evidence="1">
    <location>
        <begin position="458"/>
        <end position="467"/>
    </location>
</feature>
<feature type="compositionally biased region" description="Basic and acidic residues" evidence="1">
    <location>
        <begin position="671"/>
        <end position="690"/>
    </location>
</feature>
<evidence type="ECO:0000313" key="4">
    <source>
        <dbReference type="Proteomes" id="UP000186601"/>
    </source>
</evidence>
<dbReference type="OrthoDB" id="207120at2759"/>
<feature type="compositionally biased region" description="Pro residues" evidence="1">
    <location>
        <begin position="790"/>
        <end position="803"/>
    </location>
</feature>
<feature type="compositionally biased region" description="Low complexity" evidence="1">
    <location>
        <begin position="130"/>
        <end position="140"/>
    </location>
</feature>
<sequence length="1558" mass="167676">MAEPPPKKVGSLKDRIAAFENKGPASSPAPAPIPRPKPGGIAWKPRATSPPPSTSEAEHVEKKGPGMSAADAKESIRGGGSLKERMAALQGRGGFGGTAPPAAPPKPASEKPKWKPPPVVSPPTDEGEESTTPAPATSEATADDEGAGTHHPEEAEAAEGEAHEPDPEEEERQRRAAIAARLARLGGARMGMAPPIVGRKPEFKKPSTPKIEEPKEEGERSGPADTTAEHSDIAGAPTIRSPPATSEPTEVPVAEKHDTESSQEYFGGKNSSATSLLSPDSGTSVPRSPAMPVPAAPRRAAPPRRKAPKSPSPGLPAHVTDAEISESPVSGTPQATSSEESKQLQESVHKSMEDEVALGLPPAEGSHHEVEEEAHVKEDPSEESVQQHEELDARDEDNAPDSSPYTEEIEVSAEHEMEHPAEVVEQDDVPVEEAFERESEAVPADDQAPEASPITEEPLAEAEEEDEAARRKRIADRLRQQGGFNPFSAPARKPSITEESVDAVTREDSSNVSQSPPVSPAVERRQSTRKDSADSTILSPVSGLSKRTSLRQGSTDPVTEPSHSPPVPASARPDVSGRKDSTGSFRSTGSVETEGSRKRKSQDDHQRNVLFESIHAPHDEISEEPEGFIEGSDGMYEAEREEPHVQGEDYDLPEEKPQSASDSEVEQSWAEEDRSTVSEQLEAKSPDQLREGIPLAALTRRDGTIPEAAEELHQTSPVPPPPTRRVSVPPPPRAIPSVPPEYSDEESTPVYPAGSSIPLPPRFAQEDDDDNEPEEDWDERHVEPVVHPSPGGPPRQSVPPPSAPTEREDPKYRAPSPVEDEPPAVPVRSLPTSAHPARRSIPPPPAPEPIQEDDHASITEDSEQLGLAGKYSEIEMDAAESEAEYEPESEHESRALPTRGDSLTRSSSNYEESFDSRATSPAASLYSDQSDVPEPPLAPALARRQVPPRLDIDNRPELEVFDDTDGDPIDPTFYSLQRSASSVTTTSILPQVPPNTAQVSVPDSDGEESVSPPPPPPQEKKEDEEQTRRQTIAERMAKLGGIRFGAPMPPVARRPPPPEPSTEESTPIEETEPKDHEEPKEDAQEPEEEAEEDEFARKQRIATRLAGMGGMRFGMFPTPAAPNPPPSAAQPESHVEHNDGFEDETPPPPPPPRAPPRQVPPRSAPPPPNDDFEHDSEDQSLSDGVQVEAEESEIEEVSYDDALEEAPPPLPTREGRKGPMTAEPSRPSSIPAGSFRPPVPLGRPPIPPTSPITRPPLPPSVSQNDYVIVEQSEVTEDAPPPPPPRTVSLKRGPPPRSAPPPPPPPQEEPETPGTHWEHALEFGGDTDLSLSAQWSEDSTQYPSSSQPPQPPTKQAMPNSSTTTVSASPASLVHLTADELMAQWGRVGVQIHEVATTLYEKSKKSLIGDGTYIGFIMTVLGHVPNAALPSPPYSSFGYSIYEQTGPAVQKRASDIMPGDIIVLHDAKLKGHKGIQIYHQTVGAGEPLCAIVGDFEAKKSKVKVFQANQHVGQDSVESASYRLEDLKSGSVKNAHSDAWKCNRAVNKTHLIQDLWPANMA</sequence>
<feature type="compositionally biased region" description="Low complexity" evidence="1">
    <location>
        <begin position="176"/>
        <end position="191"/>
    </location>
</feature>
<feature type="compositionally biased region" description="Acidic residues" evidence="1">
    <location>
        <begin position="424"/>
        <end position="433"/>
    </location>
</feature>
<feature type="compositionally biased region" description="Acidic residues" evidence="1">
    <location>
        <begin position="766"/>
        <end position="777"/>
    </location>
</feature>
<evidence type="ECO:0000259" key="2">
    <source>
        <dbReference type="Pfam" id="PF25459"/>
    </source>
</evidence>
<protein>
    <recommendedName>
        <fullName evidence="2">BBC1/AIM3 cysteine proteinase-fold domain-containing protein</fullName>
    </recommendedName>
</protein>
<evidence type="ECO:0000256" key="1">
    <source>
        <dbReference type="SAM" id="MobiDB-lite"/>
    </source>
</evidence>
<organism evidence="3 4">
    <name type="scientific">Hermanssonia centrifuga</name>
    <dbReference type="NCBI Taxonomy" id="98765"/>
    <lineage>
        <taxon>Eukaryota</taxon>
        <taxon>Fungi</taxon>
        <taxon>Dikarya</taxon>
        <taxon>Basidiomycota</taxon>
        <taxon>Agaricomycotina</taxon>
        <taxon>Agaricomycetes</taxon>
        <taxon>Polyporales</taxon>
        <taxon>Meruliaceae</taxon>
        <taxon>Hermanssonia</taxon>
    </lineage>
</organism>
<feature type="compositionally biased region" description="Basic and acidic residues" evidence="1">
    <location>
        <begin position="339"/>
        <end position="353"/>
    </location>
</feature>
<feature type="compositionally biased region" description="Pro residues" evidence="1">
    <location>
        <begin position="27"/>
        <end position="37"/>
    </location>
</feature>
<dbReference type="Pfam" id="PF25459">
    <property type="entry name" value="AIM3_BBC1_C"/>
    <property type="match status" value="1"/>
</dbReference>
<feature type="compositionally biased region" description="Acidic residues" evidence="1">
    <location>
        <begin position="874"/>
        <end position="887"/>
    </location>
</feature>
<feature type="compositionally biased region" description="Basic and acidic residues" evidence="1">
    <location>
        <begin position="365"/>
        <end position="391"/>
    </location>
</feature>
<dbReference type="STRING" id="98765.A0A2R6NEV0"/>
<feature type="compositionally biased region" description="Basic and acidic residues" evidence="1">
    <location>
        <begin position="637"/>
        <end position="657"/>
    </location>
</feature>
<dbReference type="Proteomes" id="UP000186601">
    <property type="component" value="Unassembled WGS sequence"/>
</dbReference>
<feature type="compositionally biased region" description="Pro residues" evidence="1">
    <location>
        <begin position="1237"/>
        <end position="1259"/>
    </location>
</feature>
<evidence type="ECO:0000313" key="3">
    <source>
        <dbReference type="EMBL" id="PSR70841.1"/>
    </source>
</evidence>
<proteinExistence type="predicted"/>
<feature type="compositionally biased region" description="Acidic residues" evidence="1">
    <location>
        <begin position="1084"/>
        <end position="1094"/>
    </location>
</feature>
<feature type="compositionally biased region" description="Pro residues" evidence="1">
    <location>
        <begin position="1119"/>
        <end position="1128"/>
    </location>
</feature>
<feature type="compositionally biased region" description="Polar residues" evidence="1">
    <location>
        <begin position="582"/>
        <end position="593"/>
    </location>
</feature>
<feature type="compositionally biased region" description="Low complexity" evidence="1">
    <location>
        <begin position="939"/>
        <end position="949"/>
    </location>
</feature>
<feature type="domain" description="BBC1/AIM3 cysteine proteinase-fold" evidence="2">
    <location>
        <begin position="1373"/>
        <end position="1530"/>
    </location>
</feature>
<feature type="compositionally biased region" description="Polar residues" evidence="1">
    <location>
        <begin position="974"/>
        <end position="1001"/>
    </location>
</feature>
<feature type="compositionally biased region" description="Basic and acidic residues" evidence="1">
    <location>
        <begin position="1018"/>
        <end position="1037"/>
    </location>
</feature>
<feature type="compositionally biased region" description="Polar residues" evidence="1">
    <location>
        <begin position="269"/>
        <end position="283"/>
    </location>
</feature>
<feature type="compositionally biased region" description="Acidic residues" evidence="1">
    <location>
        <begin position="1188"/>
        <end position="1204"/>
    </location>
</feature>
<feature type="compositionally biased region" description="Polar residues" evidence="1">
    <location>
        <begin position="901"/>
        <end position="930"/>
    </location>
</feature>
<feature type="compositionally biased region" description="Acidic residues" evidence="1">
    <location>
        <begin position="959"/>
        <end position="968"/>
    </location>
</feature>
<feature type="region of interest" description="Disordered" evidence="1">
    <location>
        <begin position="1335"/>
        <end position="1366"/>
    </location>
</feature>
<dbReference type="EMBL" id="MLYV02001309">
    <property type="protein sequence ID" value="PSR70841.1"/>
    <property type="molecule type" value="Genomic_DNA"/>
</dbReference>
<feature type="compositionally biased region" description="Polar residues" evidence="1">
    <location>
        <begin position="545"/>
        <end position="557"/>
    </location>
</feature>
<feature type="compositionally biased region" description="Basic and acidic residues" evidence="1">
    <location>
        <begin position="147"/>
        <end position="165"/>
    </location>
</feature>
<feature type="compositionally biased region" description="Basic and acidic residues" evidence="1">
    <location>
        <begin position="522"/>
        <end position="533"/>
    </location>
</feature>
<feature type="compositionally biased region" description="Basic and acidic residues" evidence="1">
    <location>
        <begin position="199"/>
        <end position="232"/>
    </location>
</feature>